<dbReference type="EMBL" id="UYRU01063841">
    <property type="protein sequence ID" value="VDN15854.1"/>
    <property type="molecule type" value="Genomic_DNA"/>
</dbReference>
<protein>
    <recommendedName>
        <fullName evidence="2">Peptidase A2 domain-containing protein</fullName>
    </recommendedName>
</protein>
<feature type="domain" description="Peptidase A2" evidence="2">
    <location>
        <begin position="98"/>
        <end position="174"/>
    </location>
</feature>
<proteinExistence type="predicted"/>
<reference evidence="3 4" key="1">
    <citation type="submission" date="2018-11" db="EMBL/GenBank/DDBJ databases">
        <authorList>
            <consortium name="Pathogen Informatics"/>
        </authorList>
    </citation>
    <scope>NUCLEOTIDE SEQUENCE [LARGE SCALE GENOMIC DNA]</scope>
</reference>
<dbReference type="Pfam" id="PF13650">
    <property type="entry name" value="Asp_protease_2"/>
    <property type="match status" value="1"/>
</dbReference>
<sequence length="174" mass="19400">MILRSWSNPVLRLPPPIFVLSLGRSRSCHRSLKIPHPETHYQRAGSVVTGILLASVPSRSMFVTNAINEGSNSLLATFKTDFEARRKYFTVTINGKPVRLQLDTASDTSLISKHTWRMIGQPPMITSDKKALNVSGGFFRLTSELECDVSFDGTEFKGTCYLTNRPKLDLIGLD</sequence>
<dbReference type="Gene3D" id="2.40.70.10">
    <property type="entry name" value="Acid Proteases"/>
    <property type="match status" value="1"/>
</dbReference>
<dbReference type="PROSITE" id="PS50175">
    <property type="entry name" value="ASP_PROT_RETROV"/>
    <property type="match status" value="1"/>
</dbReference>
<evidence type="ECO:0000313" key="3">
    <source>
        <dbReference type="EMBL" id="VDN15854.1"/>
    </source>
</evidence>
<organism evidence="3 4">
    <name type="scientific">Dibothriocephalus latus</name>
    <name type="common">Fish tapeworm</name>
    <name type="synonym">Diphyllobothrium latum</name>
    <dbReference type="NCBI Taxonomy" id="60516"/>
    <lineage>
        <taxon>Eukaryota</taxon>
        <taxon>Metazoa</taxon>
        <taxon>Spiralia</taxon>
        <taxon>Lophotrochozoa</taxon>
        <taxon>Platyhelminthes</taxon>
        <taxon>Cestoda</taxon>
        <taxon>Eucestoda</taxon>
        <taxon>Diphyllobothriidea</taxon>
        <taxon>Diphyllobothriidae</taxon>
        <taxon>Dibothriocephalus</taxon>
    </lineage>
</organism>
<dbReference type="Proteomes" id="UP000281553">
    <property type="component" value="Unassembled WGS sequence"/>
</dbReference>
<evidence type="ECO:0000256" key="1">
    <source>
        <dbReference type="ARBA" id="ARBA00022801"/>
    </source>
</evidence>
<dbReference type="InterPro" id="IPR001995">
    <property type="entry name" value="Peptidase_A2_cat"/>
</dbReference>
<accession>A0A3P7LGD5</accession>
<dbReference type="AlphaFoldDB" id="A0A3P7LGD5"/>
<evidence type="ECO:0000313" key="4">
    <source>
        <dbReference type="Proteomes" id="UP000281553"/>
    </source>
</evidence>
<keyword evidence="1" id="KW-0378">Hydrolase</keyword>
<gene>
    <name evidence="3" type="ORF">DILT_LOCUS11685</name>
</gene>
<name>A0A3P7LGD5_DIBLA</name>
<evidence type="ECO:0000259" key="2">
    <source>
        <dbReference type="PROSITE" id="PS50175"/>
    </source>
</evidence>
<dbReference type="GO" id="GO:0004190">
    <property type="term" value="F:aspartic-type endopeptidase activity"/>
    <property type="evidence" value="ECO:0007669"/>
    <property type="project" value="InterPro"/>
</dbReference>
<keyword evidence="4" id="KW-1185">Reference proteome</keyword>
<dbReference type="GO" id="GO:0006508">
    <property type="term" value="P:proteolysis"/>
    <property type="evidence" value="ECO:0007669"/>
    <property type="project" value="InterPro"/>
</dbReference>
<dbReference type="InterPro" id="IPR021109">
    <property type="entry name" value="Peptidase_aspartic_dom_sf"/>
</dbReference>
<dbReference type="SUPFAM" id="SSF50630">
    <property type="entry name" value="Acid proteases"/>
    <property type="match status" value="1"/>
</dbReference>
<dbReference type="OrthoDB" id="6284325at2759"/>